<sequence>MDTVGVVLDLEPCSDPATVSFEMTEATLGIDYTYSFSAGDSEMIPVPDLSVDIPGLGGAGVYMDVVISGNAESLSLSIGIDACIDMGFGVLSCASTLDAADFPIWMLDSTFDFSDVCE</sequence>
<gene>
    <name evidence="1" type="ORF">FPAR1323_LOCUS10992</name>
</gene>
<protein>
    <submittedName>
        <fullName evidence="1">Uncharacterized protein</fullName>
    </submittedName>
</protein>
<reference evidence="1" key="1">
    <citation type="submission" date="2021-01" db="EMBL/GenBank/DDBJ databases">
        <authorList>
            <person name="Corre E."/>
            <person name="Pelletier E."/>
            <person name="Niang G."/>
            <person name="Scheremetjew M."/>
            <person name="Finn R."/>
            <person name="Kale V."/>
            <person name="Holt S."/>
            <person name="Cochrane G."/>
            <person name="Meng A."/>
            <person name="Brown T."/>
            <person name="Cohen L."/>
        </authorList>
    </citation>
    <scope>NUCLEOTIDE SEQUENCE</scope>
    <source>
        <strain evidence="1">RCC1693</strain>
    </source>
</reference>
<proteinExistence type="predicted"/>
<name>A0A7S2CHA3_9STRA</name>
<evidence type="ECO:0000313" key="1">
    <source>
        <dbReference type="EMBL" id="CAD9425273.1"/>
    </source>
</evidence>
<accession>A0A7S2CHA3</accession>
<organism evidence="1">
    <name type="scientific">Florenciella parvula</name>
    <dbReference type="NCBI Taxonomy" id="236787"/>
    <lineage>
        <taxon>Eukaryota</taxon>
        <taxon>Sar</taxon>
        <taxon>Stramenopiles</taxon>
        <taxon>Ochrophyta</taxon>
        <taxon>Dictyochophyceae</taxon>
        <taxon>Florenciellales</taxon>
        <taxon>Florenciella</taxon>
    </lineage>
</organism>
<dbReference type="AlphaFoldDB" id="A0A7S2CHA3"/>
<dbReference type="EMBL" id="HBGT01020935">
    <property type="protein sequence ID" value="CAD9425273.1"/>
    <property type="molecule type" value="Transcribed_RNA"/>
</dbReference>